<protein>
    <submittedName>
        <fullName evidence="3">Luciferase-like</fullName>
    </submittedName>
</protein>
<proteinExistence type="predicted"/>
<evidence type="ECO:0000259" key="2">
    <source>
        <dbReference type="Pfam" id="PF00296"/>
    </source>
</evidence>
<accession>A0A160TLT4</accession>
<sequence length="359" mass="37937">MRADSFACRRAPPKGFYRRAGYPILPFMTAYSLLDLVPVTEGGSVSRSLANAADLARHVESLGFSRYWVAEHHGMTGIASAATAVVIAHVAAATESIRVGAGGIMLPNHAPLVIAEQFGTLDALFPGRIDLGLGRAPGSDQVVARALRRTLESDANAFPRDVVELQSYFADDGQTGIRATPGAGADVKLWILGSSTFGAQLAAMLGLPYAFASHFAPDALDQAIAIYRRDFRPSAALARPHLMAGFNVFAADTDAEAELLASSQQQAFVALRTGNPGKLRPPVPGYRDSIGPQGARILDHVLQCSAVGSPATVARGIAAFVERTGVDELMIASSIYDHAARKRSLTITAEVMRELTVAA</sequence>
<dbReference type="PANTHER" id="PTHR30137:SF6">
    <property type="entry name" value="LUCIFERASE-LIKE MONOOXYGENASE"/>
    <property type="match status" value="1"/>
</dbReference>
<name>A0A160TLT4_9ZZZZ</name>
<dbReference type="Pfam" id="PF00296">
    <property type="entry name" value="Bac_luciferase"/>
    <property type="match status" value="1"/>
</dbReference>
<dbReference type="GO" id="GO:0016705">
    <property type="term" value="F:oxidoreductase activity, acting on paired donors, with incorporation or reduction of molecular oxygen"/>
    <property type="evidence" value="ECO:0007669"/>
    <property type="project" value="InterPro"/>
</dbReference>
<dbReference type="FunFam" id="3.20.20.30:FF:000002">
    <property type="entry name" value="LLM class flavin-dependent oxidoreductase"/>
    <property type="match status" value="1"/>
</dbReference>
<dbReference type="GO" id="GO:0005829">
    <property type="term" value="C:cytosol"/>
    <property type="evidence" value="ECO:0007669"/>
    <property type="project" value="TreeGrafter"/>
</dbReference>
<dbReference type="CDD" id="cd00347">
    <property type="entry name" value="Flavin_utilizing_monoxygenases"/>
    <property type="match status" value="1"/>
</dbReference>
<dbReference type="InterPro" id="IPR019949">
    <property type="entry name" value="CmoO-like"/>
</dbReference>
<dbReference type="PANTHER" id="PTHR30137">
    <property type="entry name" value="LUCIFERASE-LIKE MONOOXYGENASE"/>
    <property type="match status" value="1"/>
</dbReference>
<feature type="domain" description="Luciferase-like" evidence="2">
    <location>
        <begin position="44"/>
        <end position="327"/>
    </location>
</feature>
<evidence type="ECO:0000313" key="3">
    <source>
        <dbReference type="EMBL" id="CUS46280.1"/>
    </source>
</evidence>
<reference evidence="3" key="1">
    <citation type="submission" date="2015-10" db="EMBL/GenBank/DDBJ databases">
        <authorList>
            <person name="Gilbert D.G."/>
        </authorList>
    </citation>
    <scope>NUCLEOTIDE SEQUENCE</scope>
</reference>
<dbReference type="SUPFAM" id="SSF51679">
    <property type="entry name" value="Bacterial luciferase-like"/>
    <property type="match status" value="1"/>
</dbReference>
<dbReference type="InterPro" id="IPR050766">
    <property type="entry name" value="Bact_Lucif_Oxidored"/>
</dbReference>
<dbReference type="InterPro" id="IPR011251">
    <property type="entry name" value="Luciferase-like_dom"/>
</dbReference>
<gene>
    <name evidence="3" type="ORF">MGWOODY_Smn279</name>
</gene>
<dbReference type="AlphaFoldDB" id="A0A160TLT4"/>
<comment type="similarity">
    <text evidence="1">To bacterial alkanal monooxygenase alpha and beta chains.</text>
</comment>
<dbReference type="EMBL" id="CZQE01000353">
    <property type="protein sequence ID" value="CUS46280.1"/>
    <property type="molecule type" value="Genomic_DNA"/>
</dbReference>
<dbReference type="NCBIfam" id="TIGR03558">
    <property type="entry name" value="oxido_grp_1"/>
    <property type="match status" value="1"/>
</dbReference>
<evidence type="ECO:0000256" key="1">
    <source>
        <dbReference type="ARBA" id="ARBA00007789"/>
    </source>
</evidence>
<dbReference type="InterPro" id="IPR036661">
    <property type="entry name" value="Luciferase-like_sf"/>
</dbReference>
<organism evidence="3">
    <name type="scientific">hydrothermal vent metagenome</name>
    <dbReference type="NCBI Taxonomy" id="652676"/>
    <lineage>
        <taxon>unclassified sequences</taxon>
        <taxon>metagenomes</taxon>
        <taxon>ecological metagenomes</taxon>
    </lineage>
</organism>
<dbReference type="Gene3D" id="3.20.20.30">
    <property type="entry name" value="Luciferase-like domain"/>
    <property type="match status" value="1"/>
</dbReference>